<evidence type="ECO:0000256" key="1">
    <source>
        <dbReference type="ARBA" id="ARBA00022723"/>
    </source>
</evidence>
<dbReference type="PROSITE" id="PS50103">
    <property type="entry name" value="ZF_C3H1"/>
    <property type="match status" value="1"/>
</dbReference>
<feature type="zinc finger region" description="C3H1-type" evidence="6">
    <location>
        <begin position="262"/>
        <end position="289"/>
    </location>
</feature>
<dbReference type="PANTHER" id="PTHR14493:SF86">
    <property type="entry name" value="ZINC FINGER CCCH DOMAIN-CONTAINING PROTEIN 47"/>
    <property type="match status" value="1"/>
</dbReference>
<dbReference type="GO" id="GO:0006355">
    <property type="term" value="P:regulation of DNA-templated transcription"/>
    <property type="evidence" value="ECO:0007669"/>
    <property type="project" value="UniProtKB-ARBA"/>
</dbReference>
<dbReference type="GO" id="GO:0008270">
    <property type="term" value="F:zinc ion binding"/>
    <property type="evidence" value="ECO:0007669"/>
    <property type="project" value="UniProtKB-KW"/>
</dbReference>
<dbReference type="SMART" id="SM00356">
    <property type="entry name" value="ZnF_C3H1"/>
    <property type="match status" value="2"/>
</dbReference>
<feature type="domain" description="C3H1-type" evidence="8">
    <location>
        <begin position="262"/>
        <end position="289"/>
    </location>
</feature>
<evidence type="ECO:0000313" key="10">
    <source>
        <dbReference type="RefSeq" id="XP_015866622.2"/>
    </source>
</evidence>
<evidence type="ECO:0000259" key="8">
    <source>
        <dbReference type="PROSITE" id="PS50103"/>
    </source>
</evidence>
<evidence type="ECO:0000256" key="6">
    <source>
        <dbReference type="PROSITE-ProRule" id="PRU00723"/>
    </source>
</evidence>
<dbReference type="AlphaFoldDB" id="A0A6P3YX97"/>
<evidence type="ECO:0000256" key="5">
    <source>
        <dbReference type="PROSITE-ProRule" id="PRU00023"/>
    </source>
</evidence>
<name>A0A6P3YX97_ZIZJJ</name>
<dbReference type="InterPro" id="IPR045234">
    <property type="entry name" value="Unkempt-like"/>
</dbReference>
<evidence type="ECO:0000256" key="4">
    <source>
        <dbReference type="ARBA" id="ARBA00023125"/>
    </source>
</evidence>
<reference evidence="10" key="1">
    <citation type="submission" date="2025-08" db="UniProtKB">
        <authorList>
            <consortium name="RefSeq"/>
        </authorList>
    </citation>
    <scope>IDENTIFICATION</scope>
    <source>
        <tissue evidence="10">Seedling</tissue>
    </source>
</reference>
<dbReference type="KEGG" id="zju:107404189"/>
<evidence type="ECO:0000256" key="7">
    <source>
        <dbReference type="SAM" id="MobiDB-lite"/>
    </source>
</evidence>
<keyword evidence="3 6" id="KW-0862">Zinc</keyword>
<protein>
    <submittedName>
        <fullName evidence="10">Zinc finger CCCH domain-containing protein 29</fullName>
    </submittedName>
</protein>
<sequence length="683" mass="75079">MCRGSKSKLSPSNLGMENEFQKQKCSVLLELSASDNIEAFRYEVEEKGLNVDEPSFWYGRRFGSKKMGFEERTPLMIAAMFGNTKVLKYIIGSDKVDVNRSCGSDRVTALHCATSGGSSSSLEIVKLLLDASADPNCVSANGNKPVDLIVPGFKSTSYSRKAMEMLLTGNSSYVEDEQVFTQEGDQLKVGSPQLSKEGTEKKEYPIDISLPDINNGIYGSDEFRMFSFKIKPCSRAYSHDWTECPFVHPGENARRRDPKKYPYSCVPCPEFRKGTCPKADACEYAHGVFESWLHPAQYRTRLCKDETGCARKVCFFAHRPEELRPVYASTGSAMPSPRSTAVSAAEMSTMSPITLGPSSFSLPATSTPPMSPLAAASSSPKNGSLWQNKVTLTPPALQLPGSRLKSALSARDFDLGMELLGLDNQQKQQQQQQQQLLDEISRLSSPSCWNKDVSRIGELKPTNLDDVFGSLDPSMLPQMQGMSLKPSTPTQLQSPNGLQIRQNLNQLRSSYPTNLSSSPVRKPSSYGLDSSASAVAAALMNSRSAAFAKRSQSFIDRGAVAHLQGLTAAANSATMMSSNLSDWSSPDGKLDWGIQGDELNKLKKSASFGFRNNNTGMRTTTMTSAADEPDVSWVNSLVKDVPSDRSELFDSEKQQRYHLSKGVHDILPPWVEQMYIEQEQMVA</sequence>
<dbReference type="Gene3D" id="3.30.1370.210">
    <property type="match status" value="1"/>
</dbReference>
<dbReference type="SUPFAM" id="SSF48403">
    <property type="entry name" value="Ankyrin repeat"/>
    <property type="match status" value="1"/>
</dbReference>
<keyword evidence="9" id="KW-1185">Reference proteome</keyword>
<dbReference type="Pfam" id="PF12796">
    <property type="entry name" value="Ank_2"/>
    <property type="match status" value="1"/>
</dbReference>
<feature type="repeat" description="ANK" evidence="5">
    <location>
        <begin position="105"/>
        <end position="140"/>
    </location>
</feature>
<feature type="compositionally biased region" description="Low complexity" evidence="7">
    <location>
        <begin position="361"/>
        <end position="380"/>
    </location>
</feature>
<evidence type="ECO:0000313" key="9">
    <source>
        <dbReference type="Proteomes" id="UP001652623"/>
    </source>
</evidence>
<dbReference type="GeneID" id="107404189"/>
<dbReference type="Pfam" id="PF25512">
    <property type="entry name" value="zf-CCCH_AtC3H23"/>
    <property type="match status" value="1"/>
</dbReference>
<dbReference type="SMART" id="SM00248">
    <property type="entry name" value="ANK"/>
    <property type="match status" value="3"/>
</dbReference>
<keyword evidence="4" id="KW-0238">DNA-binding</keyword>
<dbReference type="PANTHER" id="PTHR14493">
    <property type="entry name" value="UNKEMPT FAMILY MEMBER"/>
    <property type="match status" value="1"/>
</dbReference>
<keyword evidence="5" id="KW-0040">ANK repeat</keyword>
<organism evidence="9 10">
    <name type="scientific">Ziziphus jujuba</name>
    <name type="common">Chinese jujube</name>
    <name type="synonym">Ziziphus sativa</name>
    <dbReference type="NCBI Taxonomy" id="326968"/>
    <lineage>
        <taxon>Eukaryota</taxon>
        <taxon>Viridiplantae</taxon>
        <taxon>Streptophyta</taxon>
        <taxon>Embryophyta</taxon>
        <taxon>Tracheophyta</taxon>
        <taxon>Spermatophyta</taxon>
        <taxon>Magnoliopsida</taxon>
        <taxon>eudicotyledons</taxon>
        <taxon>Gunneridae</taxon>
        <taxon>Pentapetalae</taxon>
        <taxon>rosids</taxon>
        <taxon>fabids</taxon>
        <taxon>Rosales</taxon>
        <taxon>Rhamnaceae</taxon>
        <taxon>Paliureae</taxon>
        <taxon>Ziziphus</taxon>
    </lineage>
</organism>
<dbReference type="InterPro" id="IPR057444">
    <property type="entry name" value="Znf-CCCH_AtC3H23-like"/>
</dbReference>
<dbReference type="Gene3D" id="1.25.40.20">
    <property type="entry name" value="Ankyrin repeat-containing domain"/>
    <property type="match status" value="1"/>
</dbReference>
<keyword evidence="1 6" id="KW-0479">Metal-binding</keyword>
<evidence type="ECO:0000256" key="2">
    <source>
        <dbReference type="ARBA" id="ARBA00022771"/>
    </source>
</evidence>
<dbReference type="Proteomes" id="UP001652623">
    <property type="component" value="Chromosome 8"/>
</dbReference>
<dbReference type="RefSeq" id="XP_015866622.2">
    <property type="nucleotide sequence ID" value="XM_016011136.4"/>
</dbReference>
<proteinExistence type="predicted"/>
<evidence type="ECO:0000256" key="3">
    <source>
        <dbReference type="ARBA" id="ARBA00022833"/>
    </source>
</evidence>
<keyword evidence="2 6" id="KW-0863">Zinc-finger</keyword>
<dbReference type="InterPro" id="IPR002110">
    <property type="entry name" value="Ankyrin_rpt"/>
</dbReference>
<accession>A0A6P3YX97</accession>
<dbReference type="PROSITE" id="PS50297">
    <property type="entry name" value="ANK_REP_REGION"/>
    <property type="match status" value="1"/>
</dbReference>
<dbReference type="InterPro" id="IPR036770">
    <property type="entry name" value="Ankyrin_rpt-contain_sf"/>
</dbReference>
<dbReference type="GO" id="GO:0003677">
    <property type="term" value="F:DNA binding"/>
    <property type="evidence" value="ECO:0007669"/>
    <property type="project" value="UniProtKB-KW"/>
</dbReference>
<dbReference type="SMR" id="A0A6P3YX97"/>
<feature type="region of interest" description="Disordered" evidence="7">
    <location>
        <begin position="359"/>
        <end position="380"/>
    </location>
</feature>
<dbReference type="InterPro" id="IPR000571">
    <property type="entry name" value="Znf_CCCH"/>
</dbReference>
<dbReference type="PROSITE" id="PS50088">
    <property type="entry name" value="ANK_REPEAT"/>
    <property type="match status" value="1"/>
</dbReference>
<gene>
    <name evidence="10" type="primary">LOC107404189</name>
</gene>